<evidence type="ECO:0000313" key="2">
    <source>
        <dbReference type="EMBL" id="MDN7244245.1"/>
    </source>
</evidence>
<reference evidence="2 3" key="1">
    <citation type="submission" date="2023-07" db="EMBL/GenBank/DDBJ databases">
        <title>Novel species in genus Planococcus.</title>
        <authorList>
            <person name="Ning S."/>
        </authorList>
    </citation>
    <scope>NUCLEOTIDE SEQUENCE [LARGE SCALE GENOMIC DNA]</scope>
    <source>
        <strain evidence="2 3">N017</strain>
    </source>
</reference>
<dbReference type="InterPro" id="IPR029068">
    <property type="entry name" value="Glyas_Bleomycin-R_OHBP_Dase"/>
</dbReference>
<protein>
    <submittedName>
        <fullName evidence="2">VOC family protein</fullName>
    </submittedName>
</protein>
<dbReference type="PANTHER" id="PTHR36503:SF2">
    <property type="entry name" value="BLR2408 PROTEIN"/>
    <property type="match status" value="1"/>
</dbReference>
<dbReference type="Gene3D" id="3.10.180.10">
    <property type="entry name" value="2,3-Dihydroxybiphenyl 1,2-Dioxygenase, domain 1"/>
    <property type="match status" value="1"/>
</dbReference>
<dbReference type="SUPFAM" id="SSF54593">
    <property type="entry name" value="Glyoxalase/Bleomycin resistance protein/Dihydroxybiphenyl dioxygenase"/>
    <property type="match status" value="1"/>
</dbReference>
<accession>A0ABT8N8N0</accession>
<dbReference type="Pfam" id="PF00903">
    <property type="entry name" value="Glyoxalase"/>
    <property type="match status" value="1"/>
</dbReference>
<organism evidence="2 3">
    <name type="scientific">Planococcus shenhongbingii</name>
    <dbReference type="NCBI Taxonomy" id="3058398"/>
    <lineage>
        <taxon>Bacteria</taxon>
        <taxon>Bacillati</taxon>
        <taxon>Bacillota</taxon>
        <taxon>Bacilli</taxon>
        <taxon>Bacillales</taxon>
        <taxon>Caryophanaceae</taxon>
        <taxon>Planococcus</taxon>
    </lineage>
</organism>
<name>A0ABT8N8N0_9BACL</name>
<dbReference type="PANTHER" id="PTHR36503">
    <property type="entry name" value="BLR2520 PROTEIN"/>
    <property type="match status" value="1"/>
</dbReference>
<evidence type="ECO:0000313" key="3">
    <source>
        <dbReference type="Proteomes" id="UP001172142"/>
    </source>
</evidence>
<dbReference type="PROSITE" id="PS51819">
    <property type="entry name" value="VOC"/>
    <property type="match status" value="1"/>
</dbReference>
<evidence type="ECO:0000259" key="1">
    <source>
        <dbReference type="PROSITE" id="PS51819"/>
    </source>
</evidence>
<keyword evidence="3" id="KW-1185">Reference proteome</keyword>
<sequence>MAVKAKEIYVNLPVKDLQKSKDFFSSLGFEFNEEMTNEQGACMMVGENIYVMLLTEAFFKTFTKKELADATRNTEVITAISADSREEVDEMVNKALAAGGTASNDRMDDEYMYGWSFQDVDGHLWEVIYMPQQS</sequence>
<proteinExistence type="predicted"/>
<dbReference type="EMBL" id="JAUJWU010000001">
    <property type="protein sequence ID" value="MDN7244245.1"/>
    <property type="molecule type" value="Genomic_DNA"/>
</dbReference>
<gene>
    <name evidence="2" type="ORF">QWY13_01980</name>
</gene>
<dbReference type="Proteomes" id="UP001172142">
    <property type="component" value="Unassembled WGS sequence"/>
</dbReference>
<comment type="caution">
    <text evidence="2">The sequence shown here is derived from an EMBL/GenBank/DDBJ whole genome shotgun (WGS) entry which is preliminary data.</text>
</comment>
<dbReference type="InterPro" id="IPR037523">
    <property type="entry name" value="VOC_core"/>
</dbReference>
<feature type="domain" description="VOC" evidence="1">
    <location>
        <begin position="6"/>
        <end position="130"/>
    </location>
</feature>
<dbReference type="InterPro" id="IPR004360">
    <property type="entry name" value="Glyas_Fos-R_dOase_dom"/>
</dbReference>
<dbReference type="RefSeq" id="WP_300989650.1">
    <property type="nucleotide sequence ID" value="NZ_CP129235.1"/>
</dbReference>